<evidence type="ECO:0000256" key="1">
    <source>
        <dbReference type="SAM" id="MobiDB-lite"/>
    </source>
</evidence>
<accession>A0A8T1W3I9</accession>
<feature type="region of interest" description="Disordered" evidence="1">
    <location>
        <begin position="168"/>
        <end position="191"/>
    </location>
</feature>
<dbReference type="Proteomes" id="UP000694044">
    <property type="component" value="Unassembled WGS sequence"/>
</dbReference>
<reference evidence="2" key="1">
    <citation type="submission" date="2021-02" db="EMBL/GenBank/DDBJ databases">
        <authorList>
            <person name="Palmer J.M."/>
        </authorList>
    </citation>
    <scope>NUCLEOTIDE SEQUENCE</scope>
    <source>
        <strain evidence="2">SCRP734</strain>
    </source>
</reference>
<protein>
    <submittedName>
        <fullName evidence="2">Uncharacterized protein</fullName>
    </submittedName>
</protein>
<organism evidence="2 3">
    <name type="scientific">Phytophthora pseudosyringae</name>
    <dbReference type="NCBI Taxonomy" id="221518"/>
    <lineage>
        <taxon>Eukaryota</taxon>
        <taxon>Sar</taxon>
        <taxon>Stramenopiles</taxon>
        <taxon>Oomycota</taxon>
        <taxon>Peronosporomycetes</taxon>
        <taxon>Peronosporales</taxon>
        <taxon>Peronosporaceae</taxon>
        <taxon>Phytophthora</taxon>
    </lineage>
</organism>
<feature type="region of interest" description="Disordered" evidence="1">
    <location>
        <begin position="1"/>
        <end position="26"/>
    </location>
</feature>
<keyword evidence="3" id="KW-1185">Reference proteome</keyword>
<dbReference type="EMBL" id="JAGDFM010000085">
    <property type="protein sequence ID" value="KAG7387138.1"/>
    <property type="molecule type" value="Genomic_DNA"/>
</dbReference>
<comment type="caution">
    <text evidence="2">The sequence shown here is derived from an EMBL/GenBank/DDBJ whole genome shotgun (WGS) entry which is preliminary data.</text>
</comment>
<gene>
    <name evidence="2" type="ORF">PHYPSEUDO_014658</name>
</gene>
<evidence type="ECO:0000313" key="2">
    <source>
        <dbReference type="EMBL" id="KAG7387138.1"/>
    </source>
</evidence>
<sequence length="246" mass="25406">MDLSAKGEAPAPVPSRAAPGEDGGHGAPGRYGANLVLRCRSLENGCEIVKLLTSTGQQGGVGQNGGRGTWERAFKSLPRGFKLENSSAVEVPPANRDIVRAVAGSVVLTAAMGVSAVVPNRITKTELQLSRANVEGSKGLPPGRRGNGGGPGFGGALHVLEAGQERMNSHGSRGECGKPGTSGRSSWDGKASISVQGQISQEYDLCGQRLGPPTITATAEFAQAPRQLIQNTISLLGNLPLQCRIH</sequence>
<evidence type="ECO:0000313" key="3">
    <source>
        <dbReference type="Proteomes" id="UP000694044"/>
    </source>
</evidence>
<dbReference type="AlphaFoldDB" id="A0A8T1W3I9"/>
<proteinExistence type="predicted"/>
<name>A0A8T1W3I9_9STRA</name>